<proteinExistence type="predicted"/>
<dbReference type="InterPro" id="IPR036465">
    <property type="entry name" value="vWFA_dom_sf"/>
</dbReference>
<evidence type="ECO:0000256" key="6">
    <source>
        <dbReference type="SAM" id="MobiDB-lite"/>
    </source>
</evidence>
<reference evidence="9 10" key="1">
    <citation type="journal article" date="2021" name="Sci. Rep.">
        <title>The genome of the diatom Chaetoceros tenuissimus carries an ancient integrated fragment of an extant virus.</title>
        <authorList>
            <person name="Hongo Y."/>
            <person name="Kimura K."/>
            <person name="Takaki Y."/>
            <person name="Yoshida Y."/>
            <person name="Baba S."/>
            <person name="Kobayashi G."/>
            <person name="Nagasaki K."/>
            <person name="Hano T."/>
            <person name="Tomaru Y."/>
        </authorList>
    </citation>
    <scope>NUCLEOTIDE SEQUENCE [LARGE SCALE GENOMIC DNA]</scope>
    <source>
        <strain evidence="9 10">NIES-3715</strain>
    </source>
</reference>
<dbReference type="Pfam" id="PF02816">
    <property type="entry name" value="Alpha_kinase"/>
    <property type="match status" value="1"/>
</dbReference>
<accession>A0AAD3D7K4</accession>
<keyword evidence="4" id="KW-0418">Kinase</keyword>
<keyword evidence="10" id="KW-1185">Reference proteome</keyword>
<dbReference type="GO" id="GO:0004674">
    <property type="term" value="F:protein serine/threonine kinase activity"/>
    <property type="evidence" value="ECO:0007669"/>
    <property type="project" value="UniProtKB-KW"/>
</dbReference>
<organism evidence="9 10">
    <name type="scientific">Chaetoceros tenuissimus</name>
    <dbReference type="NCBI Taxonomy" id="426638"/>
    <lineage>
        <taxon>Eukaryota</taxon>
        <taxon>Sar</taxon>
        <taxon>Stramenopiles</taxon>
        <taxon>Ochrophyta</taxon>
        <taxon>Bacillariophyta</taxon>
        <taxon>Coscinodiscophyceae</taxon>
        <taxon>Chaetocerotophycidae</taxon>
        <taxon>Chaetocerotales</taxon>
        <taxon>Chaetocerotaceae</taxon>
        <taxon>Chaetoceros</taxon>
    </lineage>
</organism>
<dbReference type="SMART" id="SM00811">
    <property type="entry name" value="Alpha_kinase"/>
    <property type="match status" value="1"/>
</dbReference>
<evidence type="ECO:0008006" key="11">
    <source>
        <dbReference type="Google" id="ProtNLM"/>
    </source>
</evidence>
<comment type="caution">
    <text evidence="9">The sequence shown here is derived from an EMBL/GenBank/DDBJ whole genome shotgun (WGS) entry which is preliminary data.</text>
</comment>
<dbReference type="GO" id="GO:0005524">
    <property type="term" value="F:ATP binding"/>
    <property type="evidence" value="ECO:0007669"/>
    <property type="project" value="UniProtKB-KW"/>
</dbReference>
<dbReference type="SUPFAM" id="SSF56112">
    <property type="entry name" value="Protein kinase-like (PK-like)"/>
    <property type="match status" value="1"/>
</dbReference>
<protein>
    <recommendedName>
        <fullName evidence="11">Alpha-type protein kinase domain-containing protein</fullName>
    </recommendedName>
</protein>
<keyword evidence="1" id="KW-0723">Serine/threonine-protein kinase</keyword>
<dbReference type="EMBL" id="BLLK01000060">
    <property type="protein sequence ID" value="GFH58000.1"/>
    <property type="molecule type" value="Genomic_DNA"/>
</dbReference>
<gene>
    <name evidence="9" type="ORF">CTEN210_14476</name>
</gene>
<evidence type="ECO:0000313" key="10">
    <source>
        <dbReference type="Proteomes" id="UP001054902"/>
    </source>
</evidence>
<dbReference type="InterPro" id="IPR051852">
    <property type="entry name" value="Alpha-type_PK"/>
</dbReference>
<feature type="domain" description="VWFA" evidence="7">
    <location>
        <begin position="276"/>
        <end position="509"/>
    </location>
</feature>
<feature type="domain" description="Alpha-type protein kinase" evidence="8">
    <location>
        <begin position="568"/>
        <end position="851"/>
    </location>
</feature>
<name>A0AAD3D7K4_9STRA</name>
<keyword evidence="2" id="KW-0808">Transferase</keyword>
<dbReference type="Gene3D" id="3.20.200.10">
    <property type="entry name" value="MHCK/EF2 kinase"/>
    <property type="match status" value="1"/>
</dbReference>
<evidence type="ECO:0000256" key="3">
    <source>
        <dbReference type="ARBA" id="ARBA00022741"/>
    </source>
</evidence>
<dbReference type="PROSITE" id="PS51158">
    <property type="entry name" value="ALPHA_KINASE"/>
    <property type="match status" value="1"/>
</dbReference>
<dbReference type="PROSITE" id="PS50234">
    <property type="entry name" value="VWFA"/>
    <property type="match status" value="1"/>
</dbReference>
<dbReference type="PANTHER" id="PTHR45992">
    <property type="entry name" value="EUKARYOTIC ELONGATION FACTOR 2 KINASE-RELATED"/>
    <property type="match status" value="1"/>
</dbReference>
<dbReference type="InterPro" id="IPR004166">
    <property type="entry name" value="a-kinase_dom"/>
</dbReference>
<evidence type="ECO:0000256" key="1">
    <source>
        <dbReference type="ARBA" id="ARBA00022527"/>
    </source>
</evidence>
<dbReference type="Proteomes" id="UP001054902">
    <property type="component" value="Unassembled WGS sequence"/>
</dbReference>
<dbReference type="AlphaFoldDB" id="A0AAD3D7K4"/>
<dbReference type="SUPFAM" id="SSF53300">
    <property type="entry name" value="vWA-like"/>
    <property type="match status" value="1"/>
</dbReference>
<keyword evidence="5" id="KW-0067">ATP-binding</keyword>
<evidence type="ECO:0000259" key="8">
    <source>
        <dbReference type="PROSITE" id="PS51158"/>
    </source>
</evidence>
<evidence type="ECO:0000256" key="5">
    <source>
        <dbReference type="ARBA" id="ARBA00022840"/>
    </source>
</evidence>
<dbReference type="InterPro" id="IPR011009">
    <property type="entry name" value="Kinase-like_dom_sf"/>
</dbReference>
<sequence length="851" mass="96723">MMTGMHAGKWRLLDNNDVPIFYVVSNLNFNTIRRSNQKKEEFNPYPLYFIMEDTTTLKIKEEPSNEVASSARQGRKRKVTFVDLTLDDSDDEEEVIKSNSSARAALKEKTHEHNLRSSAIFTLDYVPDKPATQVSNDSRKQKQASQPASSSALFSPSANSATSASSKVRSTAIRTSAITLLDSRHGEQRRKERNISRREIQAAIKHGTKRPHADPNKVIYEYRGQKHIISKNDKRLITTMDTSVKLNFRPVSRPEMEKHESDLQLIHRSVEEWNSHTVLVVDKSGSMRNSDVNGCRSRFSAVWLSIAQDFIGYRLDTEMASSMDVVSVILMGESAKLLIDRFPTDKILFNVVVDLFRNSEQAARDYSCGFHIPKKVVRPHGHGHYLPALEMSKRHLERYDNRSSPLQLLLLSDGRPSDNAVIKGFKEETLADPIQSLASEYGRRFDFSAIGMGNMKDFECLKNLVSVCDEFSSRANLQLPGMSCAELEKTFRTFATSTFAYQTEVIDDIRRNPRKKAKRVRSCIRESSRKIPALTEVVNKDDFNIFMGKNVERCVYENAESATDEFGRQKKLSSSEKKKKVFIPTTLQHPDAKGVAFKKKAFGEGTERFAHQFFEIAEDGITVVGNAFVAKESRFVEDIDCDKVDWKERDRFVKRFCKIQSHCEEVANAFNSKLDSISILDPDTARVSFVGCHVYYLSDATRGQYAVLVEPLLNGKFQKWNNNNGWKKQSHSDIGGRSVYTLDEDESDEGINSTKEILAVTENEVSQAFSHFSHHWTHKNSVICDLQGVFCQATNTLKFTDPVVHHFNSRKDNKEGKYGKTDLGQRGIDSFFSSHRCNKLCELVTRGFKSI</sequence>
<evidence type="ECO:0000256" key="2">
    <source>
        <dbReference type="ARBA" id="ARBA00022679"/>
    </source>
</evidence>
<keyword evidence="3" id="KW-0547">Nucleotide-binding</keyword>
<evidence type="ECO:0000313" key="9">
    <source>
        <dbReference type="EMBL" id="GFH58000.1"/>
    </source>
</evidence>
<feature type="compositionally biased region" description="Low complexity" evidence="6">
    <location>
        <begin position="143"/>
        <end position="166"/>
    </location>
</feature>
<feature type="region of interest" description="Disordered" evidence="6">
    <location>
        <begin position="131"/>
        <end position="169"/>
    </location>
</feature>
<dbReference type="Gene3D" id="3.40.50.410">
    <property type="entry name" value="von Willebrand factor, type A domain"/>
    <property type="match status" value="1"/>
</dbReference>
<dbReference type="InterPro" id="IPR002035">
    <property type="entry name" value="VWF_A"/>
</dbReference>
<evidence type="ECO:0000259" key="7">
    <source>
        <dbReference type="PROSITE" id="PS50234"/>
    </source>
</evidence>
<dbReference type="PANTHER" id="PTHR45992:SF11">
    <property type="entry name" value="ALPHA-TYPE PROTEIN KINASE DOMAIN-CONTAINING PROTEIN"/>
    <property type="match status" value="1"/>
</dbReference>
<evidence type="ECO:0000256" key="4">
    <source>
        <dbReference type="ARBA" id="ARBA00022777"/>
    </source>
</evidence>